<protein>
    <submittedName>
        <fullName evidence="1">GNAT family N-acetyltransferase</fullName>
    </submittedName>
</protein>
<accession>A0ACC5RCW8</accession>
<dbReference type="EMBL" id="JAENHL010000008">
    <property type="protein sequence ID" value="MBK1870462.1"/>
    <property type="molecule type" value="Genomic_DNA"/>
</dbReference>
<sequence>MVFLRSPFARDLPPILMQDGVELRVPEMADYETWAALRLESRAFLVPWEPAWPQDDLTRTAFRSRVKRYIRDIESDSAYPFFVYRAHDDRLMGAITLSNVRRGVAQAGSVGYWIGSPFVRQGYMTSALNALMPFAFGHLHLHRIEAACLPVNQASIRLLTKCEFRQEGLARRYLKINGRWEDHLLFARLADDR</sequence>
<dbReference type="Proteomes" id="UP000616151">
    <property type="component" value="Unassembled WGS sequence"/>
</dbReference>
<name>A0ACC5RCW8_9HYPH</name>
<proteinExistence type="predicted"/>
<gene>
    <name evidence="1" type="ORF">JHL16_29120</name>
</gene>
<evidence type="ECO:0000313" key="1">
    <source>
        <dbReference type="EMBL" id="MBK1870462.1"/>
    </source>
</evidence>
<comment type="caution">
    <text evidence="1">The sequence shown here is derived from an EMBL/GenBank/DDBJ whole genome shotgun (WGS) entry which is preliminary data.</text>
</comment>
<reference evidence="1" key="1">
    <citation type="submission" date="2021-01" db="EMBL/GenBank/DDBJ databases">
        <authorList>
            <person name="Sun Q."/>
        </authorList>
    </citation>
    <scope>NUCLEOTIDE SEQUENCE</scope>
    <source>
        <strain evidence="1">YIM B02566</strain>
    </source>
</reference>
<evidence type="ECO:0000313" key="2">
    <source>
        <dbReference type="Proteomes" id="UP000616151"/>
    </source>
</evidence>
<keyword evidence="2" id="KW-1185">Reference proteome</keyword>
<organism evidence="1 2">
    <name type="scientific">Taklimakanibacter albus</name>
    <dbReference type="NCBI Taxonomy" id="2800327"/>
    <lineage>
        <taxon>Bacteria</taxon>
        <taxon>Pseudomonadati</taxon>
        <taxon>Pseudomonadota</taxon>
        <taxon>Alphaproteobacteria</taxon>
        <taxon>Hyphomicrobiales</taxon>
        <taxon>Aestuariivirgaceae</taxon>
        <taxon>Taklimakanibacter</taxon>
    </lineage>
</organism>